<keyword evidence="2" id="KW-1185">Reference proteome</keyword>
<dbReference type="InterPro" id="IPR043129">
    <property type="entry name" value="ATPase_NBD"/>
</dbReference>
<organism evidence="1 2">
    <name type="scientific">Pinctada imbricata</name>
    <name type="common">Atlantic pearl-oyster</name>
    <name type="synonym">Pinctada martensii</name>
    <dbReference type="NCBI Taxonomy" id="66713"/>
    <lineage>
        <taxon>Eukaryota</taxon>
        <taxon>Metazoa</taxon>
        <taxon>Spiralia</taxon>
        <taxon>Lophotrochozoa</taxon>
        <taxon>Mollusca</taxon>
        <taxon>Bivalvia</taxon>
        <taxon>Autobranchia</taxon>
        <taxon>Pteriomorphia</taxon>
        <taxon>Pterioida</taxon>
        <taxon>Pterioidea</taxon>
        <taxon>Pteriidae</taxon>
        <taxon>Pinctada</taxon>
    </lineage>
</organism>
<dbReference type="SUPFAM" id="SSF53067">
    <property type="entry name" value="Actin-like ATPase domain"/>
    <property type="match status" value="1"/>
</dbReference>
<dbReference type="PANTHER" id="PTHR14187:SF5">
    <property type="entry name" value="HEAT SHOCK 70 KDA PROTEIN 12A"/>
    <property type="match status" value="1"/>
</dbReference>
<evidence type="ECO:0000313" key="2">
    <source>
        <dbReference type="Proteomes" id="UP001186944"/>
    </source>
</evidence>
<evidence type="ECO:0000313" key="1">
    <source>
        <dbReference type="EMBL" id="KAK3099912.1"/>
    </source>
</evidence>
<proteinExistence type="predicted"/>
<reference evidence="1" key="1">
    <citation type="submission" date="2019-08" db="EMBL/GenBank/DDBJ databases">
        <title>The improved chromosome-level genome for the pearl oyster Pinctada fucata martensii using PacBio sequencing and Hi-C.</title>
        <authorList>
            <person name="Zheng Z."/>
        </authorList>
    </citation>
    <scope>NUCLEOTIDE SEQUENCE</scope>
    <source>
        <strain evidence="1">ZZ-2019</strain>
        <tissue evidence="1">Adductor muscle</tissue>
    </source>
</reference>
<dbReference type="EMBL" id="VSWD01000006">
    <property type="protein sequence ID" value="KAK3099912.1"/>
    <property type="molecule type" value="Genomic_DNA"/>
</dbReference>
<dbReference type="PANTHER" id="PTHR14187">
    <property type="entry name" value="ALPHA KINASE/ELONGATION FACTOR 2 KINASE"/>
    <property type="match status" value="1"/>
</dbReference>
<gene>
    <name evidence="1" type="ORF">FSP39_011703</name>
</gene>
<comment type="caution">
    <text evidence="1">The sequence shown here is derived from an EMBL/GenBank/DDBJ whole genome shotgun (WGS) entry which is preliminary data.</text>
</comment>
<sequence>MTMMQNENPNIGTSIVDDMGKPMRVVAVYSAALKYLTNHLLEALAATMRGVTVQWINENFKIKWVIPHPGNWGDQTKQILRVAAKQIGIPDLCLVTEAEAASYYCQVLPFHRDQHLDEKRFESQGTVLCSDIFQQHLAVGQEVRIGEFSSKTTIFINRRDQRYLSIPVFLSTVDTSLYTTETTCHYLGRMKITLVSDRHEKAPVTIKMALTYSELIVEVVDEGSGRTIRDVFSDTPAVE</sequence>
<accession>A0AA88Y8A1</accession>
<protein>
    <submittedName>
        <fullName evidence="1">Uncharacterized protein</fullName>
    </submittedName>
</protein>
<dbReference type="AlphaFoldDB" id="A0AA88Y8A1"/>
<dbReference type="Proteomes" id="UP001186944">
    <property type="component" value="Unassembled WGS sequence"/>
</dbReference>
<dbReference type="Gene3D" id="3.30.420.40">
    <property type="match status" value="1"/>
</dbReference>
<name>A0AA88Y8A1_PINIB</name>